<dbReference type="Proteomes" id="UP001175227">
    <property type="component" value="Unassembled WGS sequence"/>
</dbReference>
<accession>A0AA39TBF6</accession>
<comment type="caution">
    <text evidence="1">The sequence shown here is derived from an EMBL/GenBank/DDBJ whole genome shotgun (WGS) entry which is preliminary data.</text>
</comment>
<sequence>MSSGGLSMLPRKPFIGFAKFRTWEELLSAQVFYKSGNDWCCCTRHERAAGVHVSGMGGGFLEMWALIQIVENLGGGGEVRVWVYQGQGLDSLGNGVYLYDNDPIPTFFTLNTNALVRIKSPITSKAPQSMSKGKDMMEGVTVEEEQAERGRWKPIIDKFASVLCEWHTLRFQYLA</sequence>
<evidence type="ECO:0000313" key="1">
    <source>
        <dbReference type="EMBL" id="KAK0477941.1"/>
    </source>
</evidence>
<keyword evidence="2" id="KW-1185">Reference proteome</keyword>
<name>A0AA39TBF6_9AGAR</name>
<evidence type="ECO:0000313" key="2">
    <source>
        <dbReference type="Proteomes" id="UP001175227"/>
    </source>
</evidence>
<dbReference type="AlphaFoldDB" id="A0AA39TBF6"/>
<proteinExistence type="predicted"/>
<protein>
    <submittedName>
        <fullName evidence="1">Uncharacterized protein</fullName>
    </submittedName>
</protein>
<reference evidence="1" key="1">
    <citation type="submission" date="2023-06" db="EMBL/GenBank/DDBJ databases">
        <authorList>
            <consortium name="Lawrence Berkeley National Laboratory"/>
            <person name="Ahrendt S."/>
            <person name="Sahu N."/>
            <person name="Indic B."/>
            <person name="Wong-Bajracharya J."/>
            <person name="Merenyi Z."/>
            <person name="Ke H.-M."/>
            <person name="Monk M."/>
            <person name="Kocsube S."/>
            <person name="Drula E."/>
            <person name="Lipzen A."/>
            <person name="Balint B."/>
            <person name="Henrissat B."/>
            <person name="Andreopoulos B."/>
            <person name="Martin F.M."/>
            <person name="Harder C.B."/>
            <person name="Rigling D."/>
            <person name="Ford K.L."/>
            <person name="Foster G.D."/>
            <person name="Pangilinan J."/>
            <person name="Papanicolaou A."/>
            <person name="Barry K."/>
            <person name="LaButti K."/>
            <person name="Viragh M."/>
            <person name="Koriabine M."/>
            <person name="Yan M."/>
            <person name="Riley R."/>
            <person name="Champramary S."/>
            <person name="Plett K.L."/>
            <person name="Tsai I.J."/>
            <person name="Slot J."/>
            <person name="Sipos G."/>
            <person name="Plett J."/>
            <person name="Nagy L.G."/>
            <person name="Grigoriev I.V."/>
        </authorList>
    </citation>
    <scope>NUCLEOTIDE SEQUENCE</scope>
    <source>
        <strain evidence="1">ICMP 16352</strain>
    </source>
</reference>
<dbReference type="EMBL" id="JAUEPR010000015">
    <property type="protein sequence ID" value="KAK0477941.1"/>
    <property type="molecule type" value="Genomic_DNA"/>
</dbReference>
<organism evidence="1 2">
    <name type="scientific">Armillaria novae-zelandiae</name>
    <dbReference type="NCBI Taxonomy" id="153914"/>
    <lineage>
        <taxon>Eukaryota</taxon>
        <taxon>Fungi</taxon>
        <taxon>Dikarya</taxon>
        <taxon>Basidiomycota</taxon>
        <taxon>Agaricomycotina</taxon>
        <taxon>Agaricomycetes</taxon>
        <taxon>Agaricomycetidae</taxon>
        <taxon>Agaricales</taxon>
        <taxon>Marasmiineae</taxon>
        <taxon>Physalacriaceae</taxon>
        <taxon>Armillaria</taxon>
    </lineage>
</organism>
<gene>
    <name evidence="1" type="ORF">IW261DRAFT_1420783</name>
</gene>